<organism evidence="1">
    <name type="scientific">uncultured Adhaeribacter sp</name>
    <dbReference type="NCBI Taxonomy" id="448109"/>
    <lineage>
        <taxon>Bacteria</taxon>
        <taxon>Pseudomonadati</taxon>
        <taxon>Bacteroidota</taxon>
        <taxon>Cytophagia</taxon>
        <taxon>Cytophagales</taxon>
        <taxon>Hymenobacteraceae</taxon>
        <taxon>Adhaeribacter</taxon>
        <taxon>environmental samples</taxon>
    </lineage>
</organism>
<protein>
    <submittedName>
        <fullName evidence="1">Uncharacterized protein</fullName>
    </submittedName>
</protein>
<name>A0A6J4JGU8_9BACT</name>
<evidence type="ECO:0000313" key="1">
    <source>
        <dbReference type="EMBL" id="CAA9280231.1"/>
    </source>
</evidence>
<gene>
    <name evidence="1" type="ORF">AVDCRST_MAG95-3249</name>
</gene>
<accession>A0A6J4JGU8</accession>
<proteinExistence type="predicted"/>
<dbReference type="AlphaFoldDB" id="A0A6J4JGU8"/>
<reference evidence="1" key="1">
    <citation type="submission" date="2020-02" db="EMBL/GenBank/DDBJ databases">
        <authorList>
            <person name="Meier V. D."/>
        </authorList>
    </citation>
    <scope>NUCLEOTIDE SEQUENCE</scope>
    <source>
        <strain evidence="1">AVDCRST_MAG95</strain>
    </source>
</reference>
<feature type="non-terminal residue" evidence="1">
    <location>
        <position position="1"/>
    </location>
</feature>
<dbReference type="EMBL" id="CADCTJ010001021">
    <property type="protein sequence ID" value="CAA9280231.1"/>
    <property type="molecule type" value="Genomic_DNA"/>
</dbReference>
<sequence length="42" mass="4915">NYYQQEGRSLCFGLLVGSKLKTKQVFKLPSLDKEGQEWLILR</sequence>